<evidence type="ECO:0000256" key="1">
    <source>
        <dbReference type="SAM" id="MobiDB-lite"/>
    </source>
</evidence>
<reference evidence="2" key="1">
    <citation type="submission" date="2021-10" db="EMBL/GenBank/DDBJ databases">
        <title>Tropical sea cucumber genome reveals ecological adaptation and Cuvierian tubules defense mechanism.</title>
        <authorList>
            <person name="Chen T."/>
        </authorList>
    </citation>
    <scope>NUCLEOTIDE SEQUENCE</scope>
    <source>
        <strain evidence="2">Nanhai2018</strain>
        <tissue evidence="2">Muscle</tissue>
    </source>
</reference>
<keyword evidence="3" id="KW-1185">Reference proteome</keyword>
<dbReference type="EMBL" id="JAIZAY010000006">
    <property type="protein sequence ID" value="KAJ8040913.1"/>
    <property type="molecule type" value="Genomic_DNA"/>
</dbReference>
<dbReference type="Proteomes" id="UP001152320">
    <property type="component" value="Chromosome 6"/>
</dbReference>
<feature type="region of interest" description="Disordered" evidence="1">
    <location>
        <begin position="51"/>
        <end position="80"/>
    </location>
</feature>
<sequence>MRKKIESDSRLKGRAKVEIRKFAEGTNYITKHTVCRHLNSSLAHEVGLSYERLENESVNTRPSTDDGTGRDGEEGMGEPL</sequence>
<accession>A0A9Q1CA01</accession>
<proteinExistence type="predicted"/>
<organism evidence="2 3">
    <name type="scientific">Holothuria leucospilota</name>
    <name type="common">Black long sea cucumber</name>
    <name type="synonym">Mertensiothuria leucospilota</name>
    <dbReference type="NCBI Taxonomy" id="206669"/>
    <lineage>
        <taxon>Eukaryota</taxon>
        <taxon>Metazoa</taxon>
        <taxon>Echinodermata</taxon>
        <taxon>Eleutherozoa</taxon>
        <taxon>Echinozoa</taxon>
        <taxon>Holothuroidea</taxon>
        <taxon>Aspidochirotacea</taxon>
        <taxon>Aspidochirotida</taxon>
        <taxon>Holothuriidae</taxon>
        <taxon>Holothuria</taxon>
    </lineage>
</organism>
<protein>
    <submittedName>
        <fullName evidence="2">Uncharacterized protein</fullName>
    </submittedName>
</protein>
<evidence type="ECO:0000313" key="2">
    <source>
        <dbReference type="EMBL" id="KAJ8040913.1"/>
    </source>
</evidence>
<name>A0A9Q1CA01_HOLLE</name>
<feature type="compositionally biased region" description="Basic and acidic residues" evidence="1">
    <location>
        <begin position="63"/>
        <end position="73"/>
    </location>
</feature>
<comment type="caution">
    <text evidence="2">The sequence shown here is derived from an EMBL/GenBank/DDBJ whole genome shotgun (WGS) entry which is preliminary data.</text>
</comment>
<evidence type="ECO:0000313" key="3">
    <source>
        <dbReference type="Proteomes" id="UP001152320"/>
    </source>
</evidence>
<gene>
    <name evidence="2" type="ORF">HOLleu_15360</name>
</gene>
<dbReference type="AlphaFoldDB" id="A0A9Q1CA01"/>